<dbReference type="PANTHER" id="PTHR42760">
    <property type="entry name" value="SHORT-CHAIN DEHYDROGENASES/REDUCTASES FAMILY MEMBER"/>
    <property type="match status" value="1"/>
</dbReference>
<sequence>MAGTVAVVFGGSRGIGKACVQELLRKGWPTVAIGRNPENLRSLGAELNSPNLHCYECDVSNEAKVVETIKHLETSVGPIQVLVNSAGIALNKLLVQTSTEEIQSVINTNLLGTMFASKATVRYMIKRNSGSIINIASVIGLHGNFGQTAYCAAKAGVVGFTKSLAREVAARNIRVNMVSPGIIATDMTAHLKTAAIEQKTPLGRLGQPQDIAPLVAFLAEKGTYITGQDIMVDGGLGLKF</sequence>
<dbReference type="Proteomes" id="UP000694867">
    <property type="component" value="Unplaced"/>
</dbReference>
<evidence type="ECO:0000256" key="3">
    <source>
        <dbReference type="ARBA" id="ARBA00023002"/>
    </source>
</evidence>
<dbReference type="GO" id="GO:0016616">
    <property type="term" value="F:oxidoreductase activity, acting on the CH-OH group of donors, NAD or NADP as acceptor"/>
    <property type="evidence" value="ECO:0007669"/>
    <property type="project" value="TreeGrafter"/>
</dbReference>
<dbReference type="AlphaFoldDB" id="A0AAJ6VUE9"/>
<protein>
    <recommendedName>
        <fullName evidence="5">3-ketoacyl-[acyl-carrier-protein] reductase beta subunit</fullName>
    </recommendedName>
    <alternativeName>
        <fullName evidence="4">Quinone reductase CBR4</fullName>
    </alternativeName>
</protein>
<dbReference type="InterPro" id="IPR020904">
    <property type="entry name" value="Sc_DH/Rdtase_CS"/>
</dbReference>
<dbReference type="PROSITE" id="PS00061">
    <property type="entry name" value="ADH_SHORT"/>
    <property type="match status" value="1"/>
</dbReference>
<dbReference type="FunFam" id="3.40.50.720:FF:000173">
    <property type="entry name" value="3-oxoacyl-[acyl-carrier protein] reductase"/>
    <property type="match status" value="1"/>
</dbReference>
<proteinExistence type="inferred from homology"/>
<name>A0AAJ6VUE9_9ACAR</name>
<evidence type="ECO:0000256" key="2">
    <source>
        <dbReference type="ARBA" id="ARBA00006484"/>
    </source>
</evidence>
<organism evidence="6 7">
    <name type="scientific">Galendromus occidentalis</name>
    <name type="common">western predatory mite</name>
    <dbReference type="NCBI Taxonomy" id="34638"/>
    <lineage>
        <taxon>Eukaryota</taxon>
        <taxon>Metazoa</taxon>
        <taxon>Ecdysozoa</taxon>
        <taxon>Arthropoda</taxon>
        <taxon>Chelicerata</taxon>
        <taxon>Arachnida</taxon>
        <taxon>Acari</taxon>
        <taxon>Parasitiformes</taxon>
        <taxon>Mesostigmata</taxon>
        <taxon>Gamasina</taxon>
        <taxon>Phytoseioidea</taxon>
        <taxon>Phytoseiidae</taxon>
        <taxon>Typhlodrominae</taxon>
        <taxon>Galendromus</taxon>
    </lineage>
</organism>
<dbReference type="RefSeq" id="XP_003737727.1">
    <property type="nucleotide sequence ID" value="XM_003737679.2"/>
</dbReference>
<keyword evidence="3" id="KW-0560">Oxidoreductase</keyword>
<dbReference type="Gene3D" id="3.40.50.720">
    <property type="entry name" value="NAD(P)-binding Rossmann-like Domain"/>
    <property type="match status" value="1"/>
</dbReference>
<dbReference type="GO" id="GO:0048038">
    <property type="term" value="F:quinone binding"/>
    <property type="evidence" value="ECO:0007669"/>
    <property type="project" value="TreeGrafter"/>
</dbReference>
<dbReference type="InterPro" id="IPR002347">
    <property type="entry name" value="SDR_fam"/>
</dbReference>
<gene>
    <name evidence="7" type="primary">LOC100901425</name>
</gene>
<dbReference type="InterPro" id="IPR036291">
    <property type="entry name" value="NAD(P)-bd_dom_sf"/>
</dbReference>
<reference evidence="7" key="1">
    <citation type="submission" date="2025-08" db="UniProtKB">
        <authorList>
            <consortium name="RefSeq"/>
        </authorList>
    </citation>
    <scope>IDENTIFICATION</scope>
</reference>
<dbReference type="PRINTS" id="PR00081">
    <property type="entry name" value="GDHRDH"/>
</dbReference>
<evidence type="ECO:0000256" key="4">
    <source>
        <dbReference type="ARBA" id="ARBA00041580"/>
    </source>
</evidence>
<keyword evidence="6" id="KW-1185">Reference proteome</keyword>
<comment type="similarity">
    <text evidence="2">Belongs to the short-chain dehydrogenases/reductases (SDR) family.</text>
</comment>
<evidence type="ECO:0000313" key="6">
    <source>
        <dbReference type="Proteomes" id="UP000694867"/>
    </source>
</evidence>
<evidence type="ECO:0000256" key="5">
    <source>
        <dbReference type="ARBA" id="ARBA00041707"/>
    </source>
</evidence>
<dbReference type="PANTHER" id="PTHR42760:SF133">
    <property type="entry name" value="3-OXOACYL-[ACYL-CARRIER-PROTEIN] REDUCTASE"/>
    <property type="match status" value="1"/>
</dbReference>
<accession>A0AAJ6VUE9</accession>
<dbReference type="GeneID" id="100901425"/>
<dbReference type="PRINTS" id="PR00080">
    <property type="entry name" value="SDRFAMILY"/>
</dbReference>
<comment type="pathway">
    <text evidence="1">Lipid metabolism; fatty acid biosynthesis.</text>
</comment>
<dbReference type="KEGG" id="goe:100901425"/>
<evidence type="ECO:0000256" key="1">
    <source>
        <dbReference type="ARBA" id="ARBA00005194"/>
    </source>
</evidence>
<evidence type="ECO:0000313" key="7">
    <source>
        <dbReference type="RefSeq" id="XP_003737727.1"/>
    </source>
</evidence>
<dbReference type="GO" id="GO:0006633">
    <property type="term" value="P:fatty acid biosynthetic process"/>
    <property type="evidence" value="ECO:0007669"/>
    <property type="project" value="TreeGrafter"/>
</dbReference>
<dbReference type="SUPFAM" id="SSF51735">
    <property type="entry name" value="NAD(P)-binding Rossmann-fold domains"/>
    <property type="match status" value="1"/>
</dbReference>
<dbReference type="Pfam" id="PF13561">
    <property type="entry name" value="adh_short_C2"/>
    <property type="match status" value="1"/>
</dbReference>